<evidence type="ECO:0000256" key="3">
    <source>
        <dbReference type="ARBA" id="ARBA00012948"/>
    </source>
</evidence>
<dbReference type="InterPro" id="IPR002347">
    <property type="entry name" value="SDR_fam"/>
</dbReference>
<keyword evidence="5" id="KW-0753">Steroid metabolism</keyword>
<evidence type="ECO:0000313" key="10">
    <source>
        <dbReference type="Proteomes" id="UP001652442"/>
    </source>
</evidence>
<comment type="pathway">
    <text evidence="1 7">Lipid metabolism; fatty acid biosynthesis.</text>
</comment>
<keyword evidence="7" id="KW-0443">Lipid metabolism</keyword>
<dbReference type="InterPro" id="IPR020904">
    <property type="entry name" value="Sc_DH/Rdtase_CS"/>
</dbReference>
<accession>A0ABT2TIZ9</accession>
<evidence type="ECO:0000256" key="5">
    <source>
        <dbReference type="ARBA" id="ARBA00023221"/>
    </source>
</evidence>
<dbReference type="RefSeq" id="WP_158424286.1">
    <property type="nucleotide sequence ID" value="NZ_JAOQJQ010000001.1"/>
</dbReference>
<dbReference type="EC" id="1.1.1.100" evidence="3 7"/>
<dbReference type="EMBL" id="JAOQJQ010000001">
    <property type="protein sequence ID" value="MCU6761489.1"/>
    <property type="molecule type" value="Genomic_DNA"/>
</dbReference>
<organism evidence="9 10">
    <name type="scientific">Brotonthovivens ammoniilytica</name>
    <dbReference type="NCBI Taxonomy" id="2981725"/>
    <lineage>
        <taxon>Bacteria</taxon>
        <taxon>Bacillati</taxon>
        <taxon>Bacillota</taxon>
        <taxon>Clostridia</taxon>
        <taxon>Lachnospirales</taxon>
        <taxon>Lachnospiraceae</taxon>
        <taxon>Brotonthovivens</taxon>
    </lineage>
</organism>
<keyword evidence="10" id="KW-1185">Reference proteome</keyword>
<dbReference type="SUPFAM" id="SSF51735">
    <property type="entry name" value="NAD(P)-binding Rossmann-fold domains"/>
    <property type="match status" value="1"/>
</dbReference>
<name>A0ABT2TIZ9_9FIRM</name>
<evidence type="ECO:0000256" key="4">
    <source>
        <dbReference type="ARBA" id="ARBA00023002"/>
    </source>
</evidence>
<dbReference type="NCBIfam" id="NF009466">
    <property type="entry name" value="PRK12826.1-2"/>
    <property type="match status" value="1"/>
</dbReference>
<keyword evidence="4 7" id="KW-0560">Oxidoreductase</keyword>
<dbReference type="PRINTS" id="PR00081">
    <property type="entry name" value="GDHRDH"/>
</dbReference>
<dbReference type="Pfam" id="PF13561">
    <property type="entry name" value="adh_short_C2"/>
    <property type="match status" value="1"/>
</dbReference>
<feature type="domain" description="Ketoreductase" evidence="8">
    <location>
        <begin position="5"/>
        <end position="185"/>
    </location>
</feature>
<comment type="subunit">
    <text evidence="7">Homotetramer.</text>
</comment>
<keyword evidence="7" id="KW-0444">Lipid biosynthesis</keyword>
<dbReference type="InterPro" id="IPR050259">
    <property type="entry name" value="SDR"/>
</dbReference>
<sequence>MLNGKVALVTGAGSGIGKEIAKMLAAKGAQVMINYMHSKESAEAAAADIRDAGGKAECVQCSVNDFTAVQSMIKEIVKKYGRIDILVNNAGITKDNLLMAMKEEEFDDVIDVNLKGTFNTMRHVYRQMLKQKSGSIINISSVSGVLGNPGQVNYAASKAGIIGMTKSMARELASRGIRVNAVAPGFVETPMTDKLPASAKEAGLAQIPMGRFAKAEEIASAVCFLASDEAAYITGQVLCVDGGMAM</sequence>
<reference evidence="9 10" key="1">
    <citation type="journal article" date="2021" name="ISME Commun">
        <title>Automated analysis of genomic sequences facilitates high-throughput and comprehensive description of bacteria.</title>
        <authorList>
            <person name="Hitch T.C.A."/>
        </authorList>
    </citation>
    <scope>NUCLEOTIDE SEQUENCE [LARGE SCALE GENOMIC DNA]</scope>
    <source>
        <strain evidence="9 10">Sanger_109</strain>
    </source>
</reference>
<dbReference type="CDD" id="cd05333">
    <property type="entry name" value="BKR_SDR_c"/>
    <property type="match status" value="1"/>
</dbReference>
<dbReference type="InterPro" id="IPR011284">
    <property type="entry name" value="3oxo_ACP_reduc"/>
</dbReference>
<dbReference type="InterPro" id="IPR057326">
    <property type="entry name" value="KR_dom"/>
</dbReference>
<evidence type="ECO:0000256" key="7">
    <source>
        <dbReference type="RuleBase" id="RU366074"/>
    </source>
</evidence>
<evidence type="ECO:0000256" key="6">
    <source>
        <dbReference type="ARBA" id="ARBA00048508"/>
    </source>
</evidence>
<comment type="similarity">
    <text evidence="2 7">Belongs to the short-chain dehydrogenases/reductases (SDR) family.</text>
</comment>
<dbReference type="Proteomes" id="UP001652442">
    <property type="component" value="Unassembled WGS sequence"/>
</dbReference>
<comment type="caution">
    <text evidence="9">The sequence shown here is derived from an EMBL/GenBank/DDBJ whole genome shotgun (WGS) entry which is preliminary data.</text>
</comment>
<keyword evidence="7" id="KW-0276">Fatty acid metabolism</keyword>
<dbReference type="SMART" id="SM00822">
    <property type="entry name" value="PKS_KR"/>
    <property type="match status" value="1"/>
</dbReference>
<dbReference type="NCBIfam" id="TIGR01830">
    <property type="entry name" value="3oxo_ACP_reduc"/>
    <property type="match status" value="1"/>
</dbReference>
<dbReference type="NCBIfam" id="NF004198">
    <property type="entry name" value="PRK05653.1-3"/>
    <property type="match status" value="1"/>
</dbReference>
<evidence type="ECO:0000256" key="1">
    <source>
        <dbReference type="ARBA" id="ARBA00005194"/>
    </source>
</evidence>
<evidence type="ECO:0000256" key="2">
    <source>
        <dbReference type="ARBA" id="ARBA00006484"/>
    </source>
</evidence>
<comment type="function">
    <text evidence="7">Catalyzes the NADPH-dependent reduction of beta-ketoacyl-ACP substrates to beta-hydroxyacyl-ACP products, the first reductive step in the elongation cycle of fatty acid biosynthesis.</text>
</comment>
<keyword evidence="7" id="KW-0521">NADP</keyword>
<evidence type="ECO:0000313" key="9">
    <source>
        <dbReference type="EMBL" id="MCU6761489.1"/>
    </source>
</evidence>
<dbReference type="InterPro" id="IPR036291">
    <property type="entry name" value="NAD(P)-bd_dom_sf"/>
</dbReference>
<evidence type="ECO:0000259" key="8">
    <source>
        <dbReference type="SMART" id="SM00822"/>
    </source>
</evidence>
<dbReference type="PANTHER" id="PTHR42879">
    <property type="entry name" value="3-OXOACYL-(ACYL-CARRIER-PROTEIN) REDUCTASE"/>
    <property type="match status" value="1"/>
</dbReference>
<dbReference type="GO" id="GO:0004316">
    <property type="term" value="F:3-oxoacyl-[acyl-carrier-protein] reductase (NADPH) activity"/>
    <property type="evidence" value="ECO:0007669"/>
    <property type="project" value="UniProtKB-EC"/>
</dbReference>
<gene>
    <name evidence="9" type="primary">fabG</name>
    <name evidence="9" type="ORF">OCV88_03925</name>
</gene>
<protein>
    <recommendedName>
        <fullName evidence="3 7">3-oxoacyl-[acyl-carrier-protein] reductase</fullName>
        <ecNumber evidence="3 7">1.1.1.100</ecNumber>
    </recommendedName>
</protein>
<comment type="catalytic activity">
    <reaction evidence="6 7">
        <text>a (3R)-hydroxyacyl-[ACP] + NADP(+) = a 3-oxoacyl-[ACP] + NADPH + H(+)</text>
        <dbReference type="Rhea" id="RHEA:17397"/>
        <dbReference type="Rhea" id="RHEA-COMP:9916"/>
        <dbReference type="Rhea" id="RHEA-COMP:9945"/>
        <dbReference type="ChEBI" id="CHEBI:15378"/>
        <dbReference type="ChEBI" id="CHEBI:57783"/>
        <dbReference type="ChEBI" id="CHEBI:58349"/>
        <dbReference type="ChEBI" id="CHEBI:78776"/>
        <dbReference type="ChEBI" id="CHEBI:78827"/>
        <dbReference type="EC" id="1.1.1.100"/>
    </reaction>
</comment>
<dbReference type="PROSITE" id="PS00061">
    <property type="entry name" value="ADH_SHORT"/>
    <property type="match status" value="1"/>
</dbReference>
<proteinExistence type="inferred from homology"/>
<dbReference type="NCBIfam" id="NF005559">
    <property type="entry name" value="PRK07231.1"/>
    <property type="match status" value="1"/>
</dbReference>
<dbReference type="PANTHER" id="PTHR42879:SF2">
    <property type="entry name" value="3-OXOACYL-[ACYL-CARRIER-PROTEIN] REDUCTASE FABG"/>
    <property type="match status" value="1"/>
</dbReference>
<dbReference type="PRINTS" id="PR00080">
    <property type="entry name" value="SDRFAMILY"/>
</dbReference>
<keyword evidence="7" id="KW-0275">Fatty acid biosynthesis</keyword>
<dbReference type="Gene3D" id="3.40.50.720">
    <property type="entry name" value="NAD(P)-binding Rossmann-like Domain"/>
    <property type="match status" value="1"/>
</dbReference>